<evidence type="ECO:0000259" key="1">
    <source>
        <dbReference type="PROSITE" id="PS50164"/>
    </source>
</evidence>
<keyword evidence="3" id="KW-1185">Reference proteome</keyword>
<dbReference type="GO" id="GO:0000150">
    <property type="term" value="F:DNA strand exchange activity"/>
    <property type="evidence" value="ECO:0007669"/>
    <property type="project" value="InterPro"/>
</dbReference>
<dbReference type="InterPro" id="IPR000305">
    <property type="entry name" value="GIY-YIG_endonuc"/>
</dbReference>
<dbReference type="SUPFAM" id="SSF82771">
    <property type="entry name" value="GIY-YIG endonuclease"/>
    <property type="match status" value="1"/>
</dbReference>
<organism evidence="2 3">
    <name type="scientific">Mycolicibacterium canariasense</name>
    <name type="common">Mycobacterium canariasense</name>
    <dbReference type="NCBI Taxonomy" id="228230"/>
    <lineage>
        <taxon>Bacteria</taxon>
        <taxon>Bacillati</taxon>
        <taxon>Actinomycetota</taxon>
        <taxon>Actinomycetes</taxon>
        <taxon>Mycobacteriales</taxon>
        <taxon>Mycobacteriaceae</taxon>
        <taxon>Mycolicibacterium</taxon>
    </lineage>
</organism>
<dbReference type="Pfam" id="PF02796">
    <property type="entry name" value="HTH_7"/>
    <property type="match status" value="1"/>
</dbReference>
<gene>
    <name evidence="2" type="ORF">RMCC_5785</name>
</gene>
<comment type="caution">
    <text evidence="2">The sequence shown here is derived from an EMBL/GenBank/DDBJ whole genome shotgun (WGS) entry which is preliminary data.</text>
</comment>
<dbReference type="InterPro" id="IPR006120">
    <property type="entry name" value="Resolvase_HTH_dom"/>
</dbReference>
<dbReference type="PROSITE" id="PS50164">
    <property type="entry name" value="GIY_YIG"/>
    <property type="match status" value="1"/>
</dbReference>
<dbReference type="Gene3D" id="1.10.10.60">
    <property type="entry name" value="Homeodomain-like"/>
    <property type="match status" value="1"/>
</dbReference>
<dbReference type="AlphaFoldDB" id="A0A124E345"/>
<dbReference type="STRING" id="228230.RMCC_5785"/>
<dbReference type="SUPFAM" id="SSF46689">
    <property type="entry name" value="Homeodomain-like"/>
    <property type="match status" value="1"/>
</dbReference>
<dbReference type="CDD" id="cd00569">
    <property type="entry name" value="HTH_Hin_like"/>
    <property type="match status" value="1"/>
</dbReference>
<reference evidence="3" key="2">
    <citation type="submission" date="2016-02" db="EMBL/GenBank/DDBJ databases">
        <title>Draft genome sequence of five rapidly growing Mycobacterium species.</title>
        <authorList>
            <person name="Katahira K."/>
            <person name="Gotou Y."/>
            <person name="Iida K."/>
            <person name="Ogura Y."/>
            <person name="Hayashi T."/>
        </authorList>
    </citation>
    <scope>NUCLEOTIDE SEQUENCE [LARGE SCALE GENOMIC DNA]</scope>
    <source>
        <strain evidence="3">JCM15298</strain>
    </source>
</reference>
<evidence type="ECO:0000313" key="2">
    <source>
        <dbReference type="EMBL" id="GAS98820.1"/>
    </source>
</evidence>
<protein>
    <submittedName>
        <fullName evidence="2">Gp52</fullName>
    </submittedName>
</protein>
<reference evidence="3" key="1">
    <citation type="journal article" date="2016" name="Genome Announc.">
        <title>Draft Genome Sequences of Five Rapidly Growing Mycobacterium Species, M. thermoresistibile, M. fortuitum subsp. acetamidolyticum, M. canariasense, M. brisbanense, and M. novocastrense.</title>
        <authorList>
            <person name="Katahira K."/>
            <person name="Ogura Y."/>
            <person name="Gotoh Y."/>
            <person name="Hayashi T."/>
        </authorList>
    </citation>
    <scope>NUCLEOTIDE SEQUENCE [LARGE SCALE GENOMIC DNA]</scope>
    <source>
        <strain evidence="3">JCM15298</strain>
    </source>
</reference>
<proteinExistence type="predicted"/>
<name>A0A124E345_MYCCR</name>
<sequence>MTADLVLYRFFDADGGLLYIGQSVQAWARFDAHRKGAEFYSVAATITLERGFASPLELSRAELLAIRSERPRFNVAHTPNAPVSHRREVCQGPHHCGKSMGDPHHVVVVCRERDESEGLQAVPGGVHGCWEHGVLTEDAVWQARVLREAGEPVERIAVTLGVGRATLYRALRDDDGGA</sequence>
<dbReference type="GO" id="GO:0003677">
    <property type="term" value="F:DNA binding"/>
    <property type="evidence" value="ECO:0007669"/>
    <property type="project" value="InterPro"/>
</dbReference>
<feature type="domain" description="GIY-YIG" evidence="1">
    <location>
        <begin position="3"/>
        <end position="75"/>
    </location>
</feature>
<evidence type="ECO:0000313" key="3">
    <source>
        <dbReference type="Proteomes" id="UP000069443"/>
    </source>
</evidence>
<dbReference type="InterPro" id="IPR009057">
    <property type="entry name" value="Homeodomain-like_sf"/>
</dbReference>
<dbReference type="InterPro" id="IPR035901">
    <property type="entry name" value="GIY-YIG_endonuc_sf"/>
</dbReference>
<accession>A0A124E345</accession>
<dbReference type="Proteomes" id="UP000069443">
    <property type="component" value="Unassembled WGS sequence"/>
</dbReference>
<dbReference type="EMBL" id="BCSY01000111">
    <property type="protein sequence ID" value="GAS98820.1"/>
    <property type="molecule type" value="Genomic_DNA"/>
</dbReference>